<evidence type="ECO:0000256" key="1">
    <source>
        <dbReference type="ARBA" id="ARBA00006360"/>
    </source>
</evidence>
<dbReference type="PANTHER" id="PTHR11669">
    <property type="entry name" value="REPLICATION FACTOR C / DNA POLYMERASE III GAMMA-TAU SUBUNIT"/>
    <property type="match status" value="1"/>
</dbReference>
<comment type="similarity">
    <text evidence="1">Belongs to the DnaX/STICHEL family.</text>
</comment>
<evidence type="ECO:0000313" key="13">
    <source>
        <dbReference type="EMBL" id="ABZ06018.1"/>
    </source>
</evidence>
<protein>
    <recommendedName>
        <fullName evidence="2">DNA-directed DNA polymerase</fullName>
        <ecNumber evidence="2">2.7.7.7</ecNumber>
    </recommendedName>
</protein>
<dbReference type="CDD" id="cd00009">
    <property type="entry name" value="AAA"/>
    <property type="match status" value="1"/>
</dbReference>
<evidence type="ECO:0000256" key="11">
    <source>
        <dbReference type="ARBA" id="ARBA00049244"/>
    </source>
</evidence>
<keyword evidence="9" id="KW-0067">ATP-binding</keyword>
<evidence type="ECO:0000256" key="7">
    <source>
        <dbReference type="ARBA" id="ARBA00022741"/>
    </source>
</evidence>
<dbReference type="FunFam" id="3.40.50.300:FF:000014">
    <property type="entry name" value="DNA polymerase III subunit gamma/tau"/>
    <property type="match status" value="1"/>
</dbReference>
<dbReference type="EMBL" id="EU016564">
    <property type="protein sequence ID" value="ABZ06018.1"/>
    <property type="molecule type" value="Genomic_DNA"/>
</dbReference>
<dbReference type="InterPro" id="IPR045085">
    <property type="entry name" value="HLD_clamp_pol_III_gamma_tau"/>
</dbReference>
<dbReference type="PANTHER" id="PTHR11669:SF0">
    <property type="entry name" value="PROTEIN STICHEL-LIKE 2"/>
    <property type="match status" value="1"/>
</dbReference>
<keyword evidence="5" id="KW-0235">DNA replication</keyword>
<evidence type="ECO:0000256" key="9">
    <source>
        <dbReference type="ARBA" id="ARBA00022840"/>
    </source>
</evidence>
<dbReference type="GO" id="GO:0005524">
    <property type="term" value="F:ATP binding"/>
    <property type="evidence" value="ECO:0007669"/>
    <property type="project" value="UniProtKB-KW"/>
</dbReference>
<evidence type="ECO:0000256" key="10">
    <source>
        <dbReference type="ARBA" id="ARBA00022932"/>
    </source>
</evidence>
<dbReference type="InterPro" id="IPR027417">
    <property type="entry name" value="P-loop_NTPase"/>
</dbReference>
<gene>
    <name evidence="13" type="ORF">ALOHA_HF4000005D21ctg1g23</name>
</gene>
<keyword evidence="8" id="KW-0862">Zinc</keyword>
<dbReference type="EC" id="2.7.7.7" evidence="2"/>
<keyword evidence="4" id="KW-0548">Nucleotidyltransferase</keyword>
<proteinExistence type="inferred from homology"/>
<evidence type="ECO:0000256" key="6">
    <source>
        <dbReference type="ARBA" id="ARBA00022723"/>
    </source>
</evidence>
<sequence>MEKTTYKILALKYRPKNFKELIGQDIMVETLVNSIKSNRIAQAFMLTGERGTGKTSTARIISKSLTCTGNFLEGVKCKTGEICHCEEITNDKHLDVTECDAASRTGVDDVRQIIDAARYKPTTAKYKIYIIDECHMLSRSAWNALLKTLEEPPNQLKFIFCTTEPKKIPLTIASRCQTFHLHRASIKVLFDHLKKISKIEEGKISDSAIKLIAKASTGSVRDAISLLDRALINQHVSEKEVDEATMRKMLGVADRSKILELLKFIFDGDQKQSIESLKQMIDEGLDAASLKNDILELLYFILQKKNLGDFESDLTISESELEMIDVISKDVRTETLILFWQFTLKALDEDKILTNPLLGLEMLVIRLLHLKGMPTYEDLINKSISSQTDEISTQEQVIKKILNEESEITQISKNQIKNTMQTKPELSLNPKDVDDKNIKSFEDLIKLASEKKEIHLKHDLENNLNLIQFSERKIDMSFNENLDKNFVRNLSAKLFEWTGKRWVITLSKEKGQRTFSELKNIKKKELLDQEKEGEIYKKFKNIFSDGELVKVSKKD</sequence>
<evidence type="ECO:0000256" key="5">
    <source>
        <dbReference type="ARBA" id="ARBA00022705"/>
    </source>
</evidence>
<evidence type="ECO:0000256" key="4">
    <source>
        <dbReference type="ARBA" id="ARBA00022695"/>
    </source>
</evidence>
<dbReference type="Pfam" id="PF22608">
    <property type="entry name" value="DNAX_ATPase_lid"/>
    <property type="match status" value="1"/>
</dbReference>
<accession>B3T0A9</accession>
<evidence type="ECO:0000256" key="3">
    <source>
        <dbReference type="ARBA" id="ARBA00022679"/>
    </source>
</evidence>
<evidence type="ECO:0000256" key="2">
    <source>
        <dbReference type="ARBA" id="ARBA00012417"/>
    </source>
</evidence>
<dbReference type="GO" id="GO:0009360">
    <property type="term" value="C:DNA polymerase III complex"/>
    <property type="evidence" value="ECO:0007669"/>
    <property type="project" value="InterPro"/>
</dbReference>
<dbReference type="Gene3D" id="1.20.272.10">
    <property type="match status" value="1"/>
</dbReference>
<name>B3T0A9_9ZZZZ</name>
<dbReference type="SMART" id="SM00382">
    <property type="entry name" value="AAA"/>
    <property type="match status" value="1"/>
</dbReference>
<dbReference type="GO" id="GO:0046872">
    <property type="term" value="F:metal ion binding"/>
    <property type="evidence" value="ECO:0007669"/>
    <property type="project" value="UniProtKB-KW"/>
</dbReference>
<dbReference type="InterPro" id="IPR012763">
    <property type="entry name" value="DNA_pol_III_sug/sutau_N"/>
</dbReference>
<dbReference type="Gene3D" id="3.40.50.300">
    <property type="entry name" value="P-loop containing nucleotide triphosphate hydrolases"/>
    <property type="match status" value="1"/>
</dbReference>
<evidence type="ECO:0000259" key="12">
    <source>
        <dbReference type="SMART" id="SM00382"/>
    </source>
</evidence>
<dbReference type="InterPro" id="IPR050238">
    <property type="entry name" value="DNA_Rep/Repair_Clamp_Loader"/>
</dbReference>
<dbReference type="SUPFAM" id="SSF52540">
    <property type="entry name" value="P-loop containing nucleoside triphosphate hydrolases"/>
    <property type="match status" value="1"/>
</dbReference>
<keyword evidence="6" id="KW-0479">Metal-binding</keyword>
<dbReference type="InterPro" id="IPR008921">
    <property type="entry name" value="DNA_pol3_clamp-load_cplx_C"/>
</dbReference>
<dbReference type="GO" id="GO:0003677">
    <property type="term" value="F:DNA binding"/>
    <property type="evidence" value="ECO:0007669"/>
    <property type="project" value="InterPro"/>
</dbReference>
<keyword evidence="10" id="KW-0239">DNA-directed DNA polymerase</keyword>
<dbReference type="Pfam" id="PF12169">
    <property type="entry name" value="DNA_pol3_gamma3"/>
    <property type="match status" value="1"/>
</dbReference>
<organism evidence="13">
    <name type="scientific">uncultured marine microorganism HF4000_005D21</name>
    <dbReference type="NCBI Taxonomy" id="455505"/>
    <lineage>
        <taxon>unclassified sequences</taxon>
        <taxon>environmental samples</taxon>
    </lineage>
</organism>
<comment type="catalytic activity">
    <reaction evidence="11">
        <text>DNA(n) + a 2'-deoxyribonucleoside 5'-triphosphate = DNA(n+1) + diphosphate</text>
        <dbReference type="Rhea" id="RHEA:22508"/>
        <dbReference type="Rhea" id="RHEA-COMP:17339"/>
        <dbReference type="Rhea" id="RHEA-COMP:17340"/>
        <dbReference type="ChEBI" id="CHEBI:33019"/>
        <dbReference type="ChEBI" id="CHEBI:61560"/>
        <dbReference type="ChEBI" id="CHEBI:173112"/>
        <dbReference type="EC" id="2.7.7.7"/>
    </reaction>
</comment>
<dbReference type="AlphaFoldDB" id="B3T0A9"/>
<dbReference type="InterPro" id="IPR022754">
    <property type="entry name" value="DNA_pol_III_gamma-3"/>
</dbReference>
<dbReference type="InterPro" id="IPR022107">
    <property type="entry name" value="DNA_pol_III_gamma/tau_C"/>
</dbReference>
<dbReference type="GO" id="GO:0003887">
    <property type="term" value="F:DNA-directed DNA polymerase activity"/>
    <property type="evidence" value="ECO:0007669"/>
    <property type="project" value="UniProtKB-KW"/>
</dbReference>
<dbReference type="Pfam" id="PF12362">
    <property type="entry name" value="DUF3646"/>
    <property type="match status" value="1"/>
</dbReference>
<dbReference type="InterPro" id="IPR003593">
    <property type="entry name" value="AAA+_ATPase"/>
</dbReference>
<dbReference type="Gene3D" id="1.10.8.60">
    <property type="match status" value="1"/>
</dbReference>
<feature type="domain" description="AAA+ ATPase" evidence="12">
    <location>
        <begin position="40"/>
        <end position="184"/>
    </location>
</feature>
<dbReference type="NCBIfam" id="TIGR02397">
    <property type="entry name" value="dnaX_nterm"/>
    <property type="match status" value="1"/>
</dbReference>
<reference evidence="13" key="1">
    <citation type="journal article" date="2008" name="ISME J.">
        <title>Genomic patterns of recombination, clonal divergence and environment in marine microbial populations.</title>
        <authorList>
            <person name="Konstantinidis K.T."/>
            <person name="Delong E.F."/>
        </authorList>
    </citation>
    <scope>NUCLEOTIDE SEQUENCE</scope>
</reference>
<keyword evidence="7" id="KW-0547">Nucleotide-binding</keyword>
<dbReference type="GO" id="GO:0006261">
    <property type="term" value="P:DNA-templated DNA replication"/>
    <property type="evidence" value="ECO:0007669"/>
    <property type="project" value="TreeGrafter"/>
</dbReference>
<keyword evidence="3" id="KW-0808">Transferase</keyword>
<dbReference type="Pfam" id="PF13177">
    <property type="entry name" value="DNA_pol3_delta2"/>
    <property type="match status" value="1"/>
</dbReference>
<evidence type="ECO:0000256" key="8">
    <source>
        <dbReference type="ARBA" id="ARBA00022833"/>
    </source>
</evidence>
<dbReference type="SUPFAM" id="SSF48019">
    <property type="entry name" value="post-AAA+ oligomerization domain-like"/>
    <property type="match status" value="1"/>
</dbReference>